<dbReference type="SUPFAM" id="SSF54637">
    <property type="entry name" value="Thioesterase/thiol ester dehydrase-isomerase"/>
    <property type="match status" value="1"/>
</dbReference>
<keyword evidence="3" id="KW-1185">Reference proteome</keyword>
<dbReference type="Gene3D" id="3.10.129.10">
    <property type="entry name" value="Hotdog Thioesterase"/>
    <property type="match status" value="1"/>
</dbReference>
<feature type="domain" description="FAS1-like dehydratase" evidence="1">
    <location>
        <begin position="14"/>
        <end position="167"/>
    </location>
</feature>
<dbReference type="Proteomes" id="UP001551675">
    <property type="component" value="Unassembled WGS sequence"/>
</dbReference>
<sequence>MSGLGLIRPDMLEIVGRPYARQISYPISASDIRKWSLAVYFPEAPPAPYTDPCAPGEGRLVAPLDFNPFAWGAAEKVPTGCEIAPDPVYRSSGAMEHHLGIAPPDLRRALNGGVSATYTGAPMRPGDVITAESAIAGYSVREGRLGAMLLTDVATTWTNQNGEEIKTYRMTLIRY</sequence>
<reference evidence="2 3" key="1">
    <citation type="submission" date="2024-06" db="EMBL/GenBank/DDBJ databases">
        <title>The Natural Products Discovery Center: Release of the First 8490 Sequenced Strains for Exploring Actinobacteria Biosynthetic Diversity.</title>
        <authorList>
            <person name="Kalkreuter E."/>
            <person name="Kautsar S.A."/>
            <person name="Yang D."/>
            <person name="Bader C.D."/>
            <person name="Teijaro C.N."/>
            <person name="Fluegel L."/>
            <person name="Davis C.M."/>
            <person name="Simpson J.R."/>
            <person name="Lauterbach L."/>
            <person name="Steele A.D."/>
            <person name="Gui C."/>
            <person name="Meng S."/>
            <person name="Li G."/>
            <person name="Viehrig K."/>
            <person name="Ye F."/>
            <person name="Su P."/>
            <person name="Kiefer A.F."/>
            <person name="Nichols A."/>
            <person name="Cepeda A.J."/>
            <person name="Yan W."/>
            <person name="Fan B."/>
            <person name="Jiang Y."/>
            <person name="Adhikari A."/>
            <person name="Zheng C.-J."/>
            <person name="Schuster L."/>
            <person name="Cowan T.M."/>
            <person name="Smanski M.J."/>
            <person name="Chevrette M.G."/>
            <person name="De Carvalho L.P.S."/>
            <person name="Shen B."/>
        </authorList>
    </citation>
    <scope>NUCLEOTIDE SEQUENCE [LARGE SCALE GENOMIC DNA]</scope>
    <source>
        <strain evidence="2 3">NPDC050100</strain>
    </source>
</reference>
<comment type="caution">
    <text evidence="2">The sequence shown here is derived from an EMBL/GenBank/DDBJ whole genome shotgun (WGS) entry which is preliminary data.</text>
</comment>
<dbReference type="EMBL" id="JBFALK010000016">
    <property type="protein sequence ID" value="MEV0972424.1"/>
    <property type="molecule type" value="Genomic_DNA"/>
</dbReference>
<evidence type="ECO:0000259" key="1">
    <source>
        <dbReference type="Pfam" id="PF13452"/>
    </source>
</evidence>
<dbReference type="InterPro" id="IPR029069">
    <property type="entry name" value="HotDog_dom_sf"/>
</dbReference>
<name>A0ABV3GLA6_MICGL</name>
<dbReference type="InterPro" id="IPR039569">
    <property type="entry name" value="FAS1-like_DH_region"/>
</dbReference>
<dbReference type="RefSeq" id="WP_063818577.1">
    <property type="nucleotide sequence ID" value="NZ_JBFALK010000016.1"/>
</dbReference>
<protein>
    <submittedName>
        <fullName evidence="2">MaoC family dehydratase N-terminal domain-containing protein</fullName>
    </submittedName>
</protein>
<gene>
    <name evidence="2" type="ORF">AB0I59_27800</name>
</gene>
<evidence type="ECO:0000313" key="3">
    <source>
        <dbReference type="Proteomes" id="UP001551675"/>
    </source>
</evidence>
<dbReference type="Pfam" id="PF13452">
    <property type="entry name" value="FAS1_DH_region"/>
    <property type="match status" value="1"/>
</dbReference>
<organism evidence="2 3">
    <name type="scientific">Microtetraspora glauca</name>
    <dbReference type="NCBI Taxonomy" id="1996"/>
    <lineage>
        <taxon>Bacteria</taxon>
        <taxon>Bacillati</taxon>
        <taxon>Actinomycetota</taxon>
        <taxon>Actinomycetes</taxon>
        <taxon>Streptosporangiales</taxon>
        <taxon>Streptosporangiaceae</taxon>
        <taxon>Microtetraspora</taxon>
    </lineage>
</organism>
<proteinExistence type="predicted"/>
<evidence type="ECO:0000313" key="2">
    <source>
        <dbReference type="EMBL" id="MEV0972424.1"/>
    </source>
</evidence>
<accession>A0ABV3GLA6</accession>